<dbReference type="PANTHER" id="PTHR36405:SF1">
    <property type="entry name" value="OS07G0520600 PROTEIN"/>
    <property type="match status" value="1"/>
</dbReference>
<accession>A0A1Q3BKT8</accession>
<dbReference type="STRING" id="3775.A0A1Q3BKT8"/>
<sequence length="166" mass="17778">MVQNLEAIKGGGGSIKVGTSGTVSALMSKEMEYIKPALKSPGFSQDKARPIPVSVACGAATLSMLQSRKSLDEASSSGGSNKIDCRSTEIPKKSRSYTESTYRIPMLSSDNLASGRTPSRYKTNKKGSNIVEIVDIKCGKADRAWASPITNRLKKLNFSKLSESII</sequence>
<dbReference type="Proteomes" id="UP000187406">
    <property type="component" value="Unassembled WGS sequence"/>
</dbReference>
<dbReference type="OrthoDB" id="670923at2759"/>
<dbReference type="InParanoid" id="A0A1Q3BKT8"/>
<evidence type="ECO:0000256" key="1">
    <source>
        <dbReference type="SAM" id="MobiDB-lite"/>
    </source>
</evidence>
<keyword evidence="3" id="KW-1185">Reference proteome</keyword>
<feature type="compositionally biased region" description="Polar residues" evidence="1">
    <location>
        <begin position="69"/>
        <end position="80"/>
    </location>
</feature>
<protein>
    <submittedName>
        <fullName evidence="2">Uncharacterized protein</fullName>
    </submittedName>
</protein>
<reference evidence="3" key="1">
    <citation type="submission" date="2016-04" db="EMBL/GenBank/DDBJ databases">
        <title>Cephalotus genome sequencing.</title>
        <authorList>
            <person name="Fukushima K."/>
            <person name="Hasebe M."/>
            <person name="Fang X."/>
        </authorList>
    </citation>
    <scope>NUCLEOTIDE SEQUENCE [LARGE SCALE GENOMIC DNA]</scope>
    <source>
        <strain evidence="3">cv. St1</strain>
    </source>
</reference>
<evidence type="ECO:0000313" key="3">
    <source>
        <dbReference type="Proteomes" id="UP000187406"/>
    </source>
</evidence>
<evidence type="ECO:0000313" key="2">
    <source>
        <dbReference type="EMBL" id="GAV68621.1"/>
    </source>
</evidence>
<organism evidence="2 3">
    <name type="scientific">Cephalotus follicularis</name>
    <name type="common">Albany pitcher plant</name>
    <dbReference type="NCBI Taxonomy" id="3775"/>
    <lineage>
        <taxon>Eukaryota</taxon>
        <taxon>Viridiplantae</taxon>
        <taxon>Streptophyta</taxon>
        <taxon>Embryophyta</taxon>
        <taxon>Tracheophyta</taxon>
        <taxon>Spermatophyta</taxon>
        <taxon>Magnoliopsida</taxon>
        <taxon>eudicotyledons</taxon>
        <taxon>Gunneridae</taxon>
        <taxon>Pentapetalae</taxon>
        <taxon>rosids</taxon>
        <taxon>fabids</taxon>
        <taxon>Oxalidales</taxon>
        <taxon>Cephalotaceae</taxon>
        <taxon>Cephalotus</taxon>
    </lineage>
</organism>
<feature type="compositionally biased region" description="Basic and acidic residues" evidence="1">
    <location>
        <begin position="83"/>
        <end position="92"/>
    </location>
</feature>
<proteinExistence type="predicted"/>
<gene>
    <name evidence="2" type="ORF">CFOL_v3_12124</name>
</gene>
<dbReference type="EMBL" id="BDDD01000647">
    <property type="protein sequence ID" value="GAV68621.1"/>
    <property type="molecule type" value="Genomic_DNA"/>
</dbReference>
<name>A0A1Q3BKT8_CEPFO</name>
<feature type="region of interest" description="Disordered" evidence="1">
    <location>
        <begin position="69"/>
        <end position="97"/>
    </location>
</feature>
<dbReference type="AlphaFoldDB" id="A0A1Q3BKT8"/>
<dbReference type="FunCoup" id="A0A1Q3BKT8">
    <property type="interactions" value="700"/>
</dbReference>
<comment type="caution">
    <text evidence="2">The sequence shown here is derived from an EMBL/GenBank/DDBJ whole genome shotgun (WGS) entry which is preliminary data.</text>
</comment>
<dbReference type="PANTHER" id="PTHR36405">
    <property type="entry name" value="BNAA10G09140D PROTEIN"/>
    <property type="match status" value="1"/>
</dbReference>